<dbReference type="InterPro" id="IPR053733">
    <property type="entry name" value="Heme_Transport_Util_sf"/>
</dbReference>
<dbReference type="EMBL" id="JAJHNU010000002">
    <property type="protein sequence ID" value="MDN4121418.1"/>
    <property type="molecule type" value="Genomic_DNA"/>
</dbReference>
<dbReference type="InterPro" id="IPR010413">
    <property type="entry name" value="HutX-like"/>
</dbReference>
<reference evidence="1" key="1">
    <citation type="submission" date="2021-11" db="EMBL/GenBank/DDBJ databases">
        <title>Draft genome sequence of Alcaligenes endophyticus type strain CCUG 75668T.</title>
        <authorList>
            <person name="Salva-Serra F."/>
            <person name="Duran R.E."/>
            <person name="Seeger M."/>
            <person name="Moore E.R.B."/>
            <person name="Jaen-Luchoro D."/>
        </authorList>
    </citation>
    <scope>NUCLEOTIDE SEQUENCE</scope>
    <source>
        <strain evidence="1">CCUG 75668</strain>
    </source>
</reference>
<dbReference type="Proteomes" id="UP001168613">
    <property type="component" value="Unassembled WGS sequence"/>
</dbReference>
<dbReference type="RefSeq" id="WP_266124098.1">
    <property type="nucleotide sequence ID" value="NZ_JAJHNU010000002.1"/>
</dbReference>
<evidence type="ECO:0000313" key="2">
    <source>
        <dbReference type="Proteomes" id="UP001168613"/>
    </source>
</evidence>
<sequence>MNFKLCSTLSDPLELWAAFQTLLQQQPHLHHTQAAQLLGVPEAALYYAMHQAQPENCLIPHPSMQMLLQPIHDWRRLFAVQRNILGVSIHVMHAQSMIETDYIRLFDESQTVSYHTDRCSYVFAARETTHRGHSVSINFFDNEGKVLAKLFLRSKKGQELAWPYWQKQQIVLPTEQLNKLITQRPCKPKPYYNGPAQRALALGIAGLTGLSACSLHLAGAAGQGDFHGEIRHCKTDEHWCHISEPQFRAHFATRYIAKVTLEASSTTSLTAWDGLGGRLRIQVGGAGADQWHDQIAEVLNAKT</sequence>
<protein>
    <submittedName>
        <fullName evidence="1">Hemin-degrading factor</fullName>
    </submittedName>
</protein>
<organism evidence="1 2">
    <name type="scientific">Alcaligenes endophyticus</name>
    <dbReference type="NCBI Taxonomy" id="1929088"/>
    <lineage>
        <taxon>Bacteria</taxon>
        <taxon>Pseudomonadati</taxon>
        <taxon>Pseudomonadota</taxon>
        <taxon>Betaproteobacteria</taxon>
        <taxon>Burkholderiales</taxon>
        <taxon>Alcaligenaceae</taxon>
        <taxon>Alcaligenes</taxon>
    </lineage>
</organism>
<gene>
    <name evidence="1" type="ORF">LMS43_08970</name>
</gene>
<dbReference type="Pfam" id="PF06228">
    <property type="entry name" value="ChuX_HutX"/>
    <property type="match status" value="1"/>
</dbReference>
<keyword evidence="2" id="KW-1185">Reference proteome</keyword>
<dbReference type="SUPFAM" id="SSF144064">
    <property type="entry name" value="Heme iron utilization protein-like"/>
    <property type="match status" value="1"/>
</dbReference>
<accession>A0ABT8EJF7</accession>
<comment type="caution">
    <text evidence="1">The sequence shown here is derived from an EMBL/GenBank/DDBJ whole genome shotgun (WGS) entry which is preliminary data.</text>
</comment>
<evidence type="ECO:0000313" key="1">
    <source>
        <dbReference type="EMBL" id="MDN4121418.1"/>
    </source>
</evidence>
<dbReference type="Gene3D" id="3.40.1570.10">
    <property type="entry name" value="HemS/ChuS/ChuX like domains"/>
    <property type="match status" value="1"/>
</dbReference>
<proteinExistence type="predicted"/>
<name>A0ABT8EJF7_9BURK</name>